<reference evidence="5" key="1">
    <citation type="journal article" date="2017" name="Proc. Natl. Acad. Sci. U.S.A.">
        <title>Simulation of Deepwater Horizon oil plume reveals substrate specialization within a complex community of hydrocarbon degraders.</title>
        <authorList>
            <person name="Hu P."/>
            <person name="Dubinsky E.A."/>
            <person name="Probst A.J."/>
            <person name="Wang J."/>
            <person name="Sieber C.M.K."/>
            <person name="Tom L.M."/>
            <person name="Gardinali P."/>
            <person name="Banfield J.F."/>
            <person name="Atlas R.M."/>
            <person name="Andersen G.L."/>
        </authorList>
    </citation>
    <scope>NUCLEOTIDE SEQUENCE [LARGE SCALE GENOMIC DNA]</scope>
</reference>
<proteinExistence type="inferred from homology"/>
<dbReference type="AlphaFoldDB" id="A0A1Y5EJR9"/>
<feature type="binding site" evidence="3">
    <location>
        <position position="7"/>
    </location>
    <ligand>
        <name>Zn(2+)</name>
        <dbReference type="ChEBI" id="CHEBI:29105"/>
    </ligand>
</feature>
<keyword evidence="1 3" id="KW-0479">Metal-binding</keyword>
<dbReference type="Proteomes" id="UP000243053">
    <property type="component" value="Unassembled WGS sequence"/>
</dbReference>
<dbReference type="GO" id="GO:0008657">
    <property type="term" value="F:DNA topoisomerase type II (double strand cut, ATP-hydrolyzing) inhibitor activity"/>
    <property type="evidence" value="ECO:0007669"/>
    <property type="project" value="UniProtKB-UniRule"/>
</dbReference>
<comment type="similarity">
    <text evidence="3">Belongs to the DNA gyrase inhibitor YacG family.</text>
</comment>
<keyword evidence="2 3" id="KW-0862">Zinc</keyword>
<comment type="caution">
    <text evidence="4">The sequence shown here is derived from an EMBL/GenBank/DDBJ whole genome shotgun (WGS) entry which is preliminary data.</text>
</comment>
<dbReference type="Pfam" id="PF03884">
    <property type="entry name" value="YacG"/>
    <property type="match status" value="1"/>
</dbReference>
<dbReference type="PANTHER" id="PTHR36150">
    <property type="entry name" value="DNA GYRASE INHIBITOR YACG"/>
    <property type="match status" value="1"/>
</dbReference>
<evidence type="ECO:0000256" key="2">
    <source>
        <dbReference type="ARBA" id="ARBA00022833"/>
    </source>
</evidence>
<feature type="binding site" evidence="3">
    <location>
        <position position="10"/>
    </location>
    <ligand>
        <name>Zn(2+)</name>
        <dbReference type="ChEBI" id="CHEBI:29105"/>
    </ligand>
</feature>
<name>A0A1Y5EJR9_COLPS</name>
<protein>
    <recommendedName>
        <fullName evidence="3">DNA gyrase inhibitor YacG</fullName>
    </recommendedName>
</protein>
<dbReference type="PANTHER" id="PTHR36150:SF1">
    <property type="entry name" value="DNA GYRASE INHIBITOR YACG"/>
    <property type="match status" value="1"/>
</dbReference>
<dbReference type="InterPro" id="IPR013088">
    <property type="entry name" value="Znf_NHR/GATA"/>
</dbReference>
<gene>
    <name evidence="3" type="primary">yacG</name>
    <name evidence="4" type="ORF">A9Q75_08055</name>
</gene>
<comment type="cofactor">
    <cofactor evidence="3">
        <name>Zn(2+)</name>
        <dbReference type="ChEBI" id="CHEBI:29105"/>
    </cofactor>
    <text evidence="3">Binds 1 zinc ion.</text>
</comment>
<evidence type="ECO:0000313" key="5">
    <source>
        <dbReference type="Proteomes" id="UP000243053"/>
    </source>
</evidence>
<dbReference type="HAMAP" id="MF_00649">
    <property type="entry name" value="DNA_gyrase_inhibitor_YacG"/>
    <property type="match status" value="1"/>
</dbReference>
<dbReference type="NCBIfam" id="NF001638">
    <property type="entry name" value="PRK00418.1"/>
    <property type="match status" value="1"/>
</dbReference>
<dbReference type="GO" id="GO:0008270">
    <property type="term" value="F:zinc ion binding"/>
    <property type="evidence" value="ECO:0007669"/>
    <property type="project" value="UniProtKB-UniRule"/>
</dbReference>
<comment type="subunit">
    <text evidence="3">Interacts with GyrB.</text>
</comment>
<dbReference type="GO" id="GO:0006355">
    <property type="term" value="P:regulation of DNA-templated transcription"/>
    <property type="evidence" value="ECO:0007669"/>
    <property type="project" value="InterPro"/>
</dbReference>
<accession>A0A1Y5EJR9</accession>
<evidence type="ECO:0000313" key="4">
    <source>
        <dbReference type="EMBL" id="OUR81185.1"/>
    </source>
</evidence>
<dbReference type="Gene3D" id="3.30.50.10">
    <property type="entry name" value="Erythroid Transcription Factor GATA-1, subunit A"/>
    <property type="match status" value="1"/>
</dbReference>
<dbReference type="EMBL" id="MAAF01000051">
    <property type="protein sequence ID" value="OUR81185.1"/>
    <property type="molecule type" value="Genomic_DNA"/>
</dbReference>
<organism evidence="4 5">
    <name type="scientific">Colwellia psychrerythraea</name>
    <name type="common">Vibrio psychroerythus</name>
    <dbReference type="NCBI Taxonomy" id="28229"/>
    <lineage>
        <taxon>Bacteria</taxon>
        <taxon>Pseudomonadati</taxon>
        <taxon>Pseudomonadota</taxon>
        <taxon>Gammaproteobacteria</taxon>
        <taxon>Alteromonadales</taxon>
        <taxon>Colwelliaceae</taxon>
        <taxon>Colwellia</taxon>
    </lineage>
</organism>
<feature type="binding site" evidence="3">
    <location>
        <position position="26"/>
    </location>
    <ligand>
        <name>Zn(2+)</name>
        <dbReference type="ChEBI" id="CHEBI:29105"/>
    </ligand>
</feature>
<dbReference type="InterPro" id="IPR005584">
    <property type="entry name" value="DNA_gyrase_inhibitor_YacG"/>
</dbReference>
<dbReference type="SUPFAM" id="SSF57716">
    <property type="entry name" value="Glucocorticoid receptor-like (DNA-binding domain)"/>
    <property type="match status" value="1"/>
</dbReference>
<evidence type="ECO:0000256" key="1">
    <source>
        <dbReference type="ARBA" id="ARBA00022723"/>
    </source>
</evidence>
<comment type="function">
    <text evidence="3">Inhibits all the catalytic activities of DNA gyrase by preventing its interaction with DNA. Acts by binding directly to the C-terminal domain of GyrB, which probably disrupts DNA binding by the gyrase.</text>
</comment>
<evidence type="ECO:0000256" key="3">
    <source>
        <dbReference type="HAMAP-Rule" id="MF_00649"/>
    </source>
</evidence>
<feature type="binding site" evidence="3">
    <location>
        <position position="30"/>
    </location>
    <ligand>
        <name>Zn(2+)</name>
        <dbReference type="ChEBI" id="CHEBI:29105"/>
    </ligand>
</feature>
<sequence length="78" mass="9054">MTLKVPCPQCKEAVVWQESSEFRPFCSKRCQLIDLGEWADEGHKISQNIQVDTVLSEEMLDAMEDEFLLSNKFFVEPE</sequence>